<geneLocation type="plasmid" evidence="2 3">
    <name>megaplasmid</name>
</geneLocation>
<evidence type="ECO:0000256" key="1">
    <source>
        <dbReference type="SAM" id="MobiDB-lite"/>
    </source>
</evidence>
<evidence type="ECO:0000313" key="3">
    <source>
        <dbReference type="Proteomes" id="UP000009081"/>
    </source>
</evidence>
<evidence type="ECO:0000313" key="2">
    <source>
        <dbReference type="EMBL" id="ACS44063.1"/>
    </source>
</evidence>
<accession>C5B6I1</accession>
<proteinExistence type="predicted"/>
<feature type="compositionally biased region" description="Basic and acidic residues" evidence="1">
    <location>
        <begin position="40"/>
        <end position="49"/>
    </location>
</feature>
<gene>
    <name evidence="2" type="ordered locus">MexAM1_META2p1325</name>
</gene>
<dbReference type="EMBL" id="CP001511">
    <property type="protein sequence ID" value="ACS44063.1"/>
    <property type="molecule type" value="Genomic_DNA"/>
</dbReference>
<organism evidence="2 3">
    <name type="scientific">Methylorubrum extorquens (strain ATCC 14718 / DSM 1338 / JCM 2805 / NCIMB 9133 / AM1)</name>
    <name type="common">Methylobacterium extorquens</name>
    <dbReference type="NCBI Taxonomy" id="272630"/>
    <lineage>
        <taxon>Bacteria</taxon>
        <taxon>Pseudomonadati</taxon>
        <taxon>Pseudomonadota</taxon>
        <taxon>Alphaproteobacteria</taxon>
        <taxon>Hyphomicrobiales</taxon>
        <taxon>Methylobacteriaceae</taxon>
        <taxon>Methylorubrum</taxon>
    </lineage>
</organism>
<keyword evidence="3" id="KW-1185">Reference proteome</keyword>
<dbReference type="KEGG" id="mea:Mex_2p1325"/>
<name>C5B6I1_METEA</name>
<keyword evidence="2" id="KW-0614">Plasmid</keyword>
<feature type="region of interest" description="Disordered" evidence="1">
    <location>
        <begin position="1"/>
        <end position="49"/>
    </location>
</feature>
<dbReference type="AlphaFoldDB" id="C5B6I1"/>
<dbReference type="Proteomes" id="UP000009081">
    <property type="component" value="Plasmid megaplasmid"/>
</dbReference>
<protein>
    <submittedName>
        <fullName evidence="2">Uncharacterized protein</fullName>
    </submittedName>
</protein>
<dbReference type="HOGENOM" id="CLU_2046936_0_0_5"/>
<sequence>MVGRARAGGCRLTRTVHSSAGPPPCRPVDRPERPTPASDRSCEEDVMDERSPLRLAYSGDPAVRPKEGVTPAFELSAGADEIRGTGRRTGRTARACPEGETPAVRFEGVELSAGWDREGA</sequence>
<reference evidence="2 3" key="1">
    <citation type="journal article" date="2009" name="PLoS ONE">
        <title>Methylobacterium genome sequences: a reference blueprint to investigate microbial metabolism of C1 compounds from natural and industrial sources.</title>
        <authorList>
            <person name="Vuilleumier S."/>
            <person name="Chistoserdova L."/>
            <person name="Lee M.-C."/>
            <person name="Bringel F."/>
            <person name="Lajus A."/>
            <person name="Zhou Y."/>
            <person name="Gourion B."/>
            <person name="Barbe V."/>
            <person name="Chang J."/>
            <person name="Cruveiller S."/>
            <person name="Dossat C."/>
            <person name="Gillett W."/>
            <person name="Gruffaz C."/>
            <person name="Haugen E."/>
            <person name="Hourcade E."/>
            <person name="Levy R."/>
            <person name="Mangenot S."/>
            <person name="Muller E."/>
            <person name="Nadalig T."/>
            <person name="Pagni M."/>
            <person name="Penny C."/>
            <person name="Peyraud R."/>
            <person name="Robinson D.G."/>
            <person name="Roche D."/>
            <person name="Rouy Z."/>
            <person name="Saenampechek C."/>
            <person name="Salvignol G."/>
            <person name="Vallenet D."/>
            <person name="Wu Z."/>
            <person name="Marx C.J."/>
            <person name="Vorholt J.A."/>
            <person name="Olson M.V."/>
            <person name="Kaul R."/>
            <person name="Weissenbach J."/>
            <person name="Medigue C."/>
            <person name="Lidstrom M.E."/>
        </authorList>
    </citation>
    <scope>NUCLEOTIDE SEQUENCE [LARGE SCALE GENOMIC DNA]</scope>
    <source>
        <strain evidence="3">ATCC 14718 / DSM 1338 / JCM 2805 / NCIMB 9133 / AM1</strain>
    </source>
</reference>